<dbReference type="PANTHER" id="PTHR17490">
    <property type="entry name" value="SUA5"/>
    <property type="match status" value="1"/>
</dbReference>
<keyword evidence="9" id="KW-0067">ATP-binding</keyword>
<protein>
    <recommendedName>
        <fullName evidence="10">L-threonylcarbamoyladenylate synthase</fullName>
        <ecNumber evidence="3">2.7.7.87</ecNumber>
    </recommendedName>
    <alternativeName>
        <fullName evidence="10">L-threonylcarbamoyladenylate synthase</fullName>
    </alternativeName>
</protein>
<dbReference type="SUPFAM" id="SSF55821">
    <property type="entry name" value="YrdC/RibB"/>
    <property type="match status" value="1"/>
</dbReference>
<dbReference type="AlphaFoldDB" id="A0A7V6A1J6"/>
<evidence type="ECO:0000256" key="9">
    <source>
        <dbReference type="ARBA" id="ARBA00022840"/>
    </source>
</evidence>
<evidence type="ECO:0000256" key="10">
    <source>
        <dbReference type="ARBA" id="ARBA00029774"/>
    </source>
</evidence>
<keyword evidence="6" id="KW-0819">tRNA processing</keyword>
<dbReference type="InterPro" id="IPR006070">
    <property type="entry name" value="Sua5-like_dom"/>
</dbReference>
<dbReference type="Pfam" id="PF01300">
    <property type="entry name" value="Sua5_yciO_yrdC"/>
    <property type="match status" value="1"/>
</dbReference>
<dbReference type="GO" id="GO:0000049">
    <property type="term" value="F:tRNA binding"/>
    <property type="evidence" value="ECO:0007669"/>
    <property type="project" value="TreeGrafter"/>
</dbReference>
<dbReference type="GO" id="GO:0005524">
    <property type="term" value="F:ATP binding"/>
    <property type="evidence" value="ECO:0007669"/>
    <property type="project" value="UniProtKB-KW"/>
</dbReference>
<dbReference type="GO" id="GO:0006450">
    <property type="term" value="P:regulation of translational fidelity"/>
    <property type="evidence" value="ECO:0007669"/>
    <property type="project" value="TreeGrafter"/>
</dbReference>
<keyword evidence="7" id="KW-0548">Nucleotidyltransferase</keyword>
<dbReference type="InterPro" id="IPR017945">
    <property type="entry name" value="DHBP_synth_RibB-like_a/b_dom"/>
</dbReference>
<evidence type="ECO:0000256" key="7">
    <source>
        <dbReference type="ARBA" id="ARBA00022695"/>
    </source>
</evidence>
<dbReference type="PROSITE" id="PS51163">
    <property type="entry name" value="YRDC"/>
    <property type="match status" value="1"/>
</dbReference>
<evidence type="ECO:0000256" key="1">
    <source>
        <dbReference type="ARBA" id="ARBA00004496"/>
    </source>
</evidence>
<evidence type="ECO:0000256" key="8">
    <source>
        <dbReference type="ARBA" id="ARBA00022741"/>
    </source>
</evidence>
<evidence type="ECO:0000256" key="6">
    <source>
        <dbReference type="ARBA" id="ARBA00022694"/>
    </source>
</evidence>
<keyword evidence="5" id="KW-0808">Transferase</keyword>
<comment type="catalytic activity">
    <reaction evidence="11">
        <text>L-threonine + hydrogencarbonate + ATP = L-threonylcarbamoyladenylate + diphosphate + H2O</text>
        <dbReference type="Rhea" id="RHEA:36407"/>
        <dbReference type="ChEBI" id="CHEBI:15377"/>
        <dbReference type="ChEBI" id="CHEBI:17544"/>
        <dbReference type="ChEBI" id="CHEBI:30616"/>
        <dbReference type="ChEBI" id="CHEBI:33019"/>
        <dbReference type="ChEBI" id="CHEBI:57926"/>
        <dbReference type="ChEBI" id="CHEBI:73682"/>
        <dbReference type="EC" id="2.7.7.87"/>
    </reaction>
</comment>
<dbReference type="Gene3D" id="3.90.870.10">
    <property type="entry name" value="DHBP synthase"/>
    <property type="match status" value="1"/>
</dbReference>
<accession>A0A7V6A1J6</accession>
<evidence type="ECO:0000313" key="13">
    <source>
        <dbReference type="EMBL" id="HHS28504.1"/>
    </source>
</evidence>
<keyword evidence="4" id="KW-0963">Cytoplasm</keyword>
<evidence type="ECO:0000259" key="12">
    <source>
        <dbReference type="PROSITE" id="PS51163"/>
    </source>
</evidence>
<sequence length="215" mass="23148">MASVWHWREDRAEELWQVAREHLVAAQLLALPTDTFYGLAAHPFQEEALARLFRLKGRKPDKAVLLLVSGADMVSALAREIPPVACELMREFWPGPLTLILPAKPDLSPRLTGHSDGVGVRQPRQEVTCRLIAALGFPVTGTSANRAGRPALTKAEQVAGEFGDDLALILEAGPCPGGLPSTIVAVNVDPPRLVRAGAVPAGKIRTIVPELVVER</sequence>
<evidence type="ECO:0000256" key="3">
    <source>
        <dbReference type="ARBA" id="ARBA00012584"/>
    </source>
</evidence>
<proteinExistence type="inferred from homology"/>
<dbReference type="GO" id="GO:0008033">
    <property type="term" value="P:tRNA processing"/>
    <property type="evidence" value="ECO:0007669"/>
    <property type="project" value="UniProtKB-KW"/>
</dbReference>
<comment type="subcellular location">
    <subcellularLocation>
        <location evidence="1">Cytoplasm</location>
    </subcellularLocation>
</comment>
<evidence type="ECO:0000256" key="11">
    <source>
        <dbReference type="ARBA" id="ARBA00048366"/>
    </source>
</evidence>
<dbReference type="PANTHER" id="PTHR17490:SF16">
    <property type="entry name" value="THREONYLCARBAMOYL-AMP SYNTHASE"/>
    <property type="match status" value="1"/>
</dbReference>
<dbReference type="EC" id="2.7.7.87" evidence="3"/>
<evidence type="ECO:0000256" key="2">
    <source>
        <dbReference type="ARBA" id="ARBA00007663"/>
    </source>
</evidence>
<comment type="similarity">
    <text evidence="2">Belongs to the SUA5 family.</text>
</comment>
<feature type="domain" description="YrdC-like" evidence="12">
    <location>
        <begin position="13"/>
        <end position="199"/>
    </location>
</feature>
<organism evidence="13">
    <name type="scientific">Desulfobacca acetoxidans</name>
    <dbReference type="NCBI Taxonomy" id="60893"/>
    <lineage>
        <taxon>Bacteria</taxon>
        <taxon>Pseudomonadati</taxon>
        <taxon>Thermodesulfobacteriota</taxon>
        <taxon>Desulfobaccia</taxon>
        <taxon>Desulfobaccales</taxon>
        <taxon>Desulfobaccaceae</taxon>
        <taxon>Desulfobacca</taxon>
    </lineage>
</organism>
<dbReference type="NCBIfam" id="TIGR00057">
    <property type="entry name" value="L-threonylcarbamoyladenylate synthase"/>
    <property type="match status" value="1"/>
</dbReference>
<name>A0A7V6A1J6_9BACT</name>
<dbReference type="GO" id="GO:0061710">
    <property type="term" value="F:L-threonylcarbamoyladenylate synthase"/>
    <property type="evidence" value="ECO:0007669"/>
    <property type="project" value="UniProtKB-EC"/>
</dbReference>
<keyword evidence="8" id="KW-0547">Nucleotide-binding</keyword>
<dbReference type="GO" id="GO:0003725">
    <property type="term" value="F:double-stranded RNA binding"/>
    <property type="evidence" value="ECO:0007669"/>
    <property type="project" value="InterPro"/>
</dbReference>
<evidence type="ECO:0000256" key="4">
    <source>
        <dbReference type="ARBA" id="ARBA00022490"/>
    </source>
</evidence>
<dbReference type="InterPro" id="IPR050156">
    <property type="entry name" value="TC-AMP_synthase_SUA5"/>
</dbReference>
<dbReference type="GO" id="GO:0005737">
    <property type="term" value="C:cytoplasm"/>
    <property type="evidence" value="ECO:0007669"/>
    <property type="project" value="UniProtKB-SubCell"/>
</dbReference>
<dbReference type="EMBL" id="DTGR01000033">
    <property type="protein sequence ID" value="HHS28504.1"/>
    <property type="molecule type" value="Genomic_DNA"/>
</dbReference>
<comment type="caution">
    <text evidence="13">The sequence shown here is derived from an EMBL/GenBank/DDBJ whole genome shotgun (WGS) entry which is preliminary data.</text>
</comment>
<evidence type="ECO:0000256" key="5">
    <source>
        <dbReference type="ARBA" id="ARBA00022679"/>
    </source>
</evidence>
<gene>
    <name evidence="13" type="ORF">ENV52_02225</name>
</gene>
<reference evidence="13" key="1">
    <citation type="journal article" date="2020" name="mSystems">
        <title>Genome- and Community-Level Interaction Insights into Carbon Utilization and Element Cycling Functions of Hydrothermarchaeota in Hydrothermal Sediment.</title>
        <authorList>
            <person name="Zhou Z."/>
            <person name="Liu Y."/>
            <person name="Xu W."/>
            <person name="Pan J."/>
            <person name="Luo Z.H."/>
            <person name="Li M."/>
        </authorList>
    </citation>
    <scope>NUCLEOTIDE SEQUENCE [LARGE SCALE GENOMIC DNA]</scope>
    <source>
        <strain evidence="13">SpSt-767</strain>
    </source>
</reference>